<evidence type="ECO:0000256" key="1">
    <source>
        <dbReference type="ARBA" id="ARBA00009199"/>
    </source>
</evidence>
<dbReference type="EC" id="3.5.1.4" evidence="3"/>
<evidence type="ECO:0000259" key="2">
    <source>
        <dbReference type="Pfam" id="PF01425"/>
    </source>
</evidence>
<protein>
    <submittedName>
        <fullName evidence="3">Amidase</fullName>
        <ecNumber evidence="3">3.5.1.4</ecNumber>
    </submittedName>
</protein>
<dbReference type="PANTHER" id="PTHR11895">
    <property type="entry name" value="TRANSAMIDASE"/>
    <property type="match status" value="1"/>
</dbReference>
<dbReference type="Pfam" id="PF01425">
    <property type="entry name" value="Amidase"/>
    <property type="match status" value="1"/>
</dbReference>
<name>A0A859QG91_9HYPH</name>
<dbReference type="GO" id="GO:0004040">
    <property type="term" value="F:amidase activity"/>
    <property type="evidence" value="ECO:0007669"/>
    <property type="project" value="UniProtKB-EC"/>
</dbReference>
<accession>A0A859QG91</accession>
<reference evidence="3 4" key="1">
    <citation type="submission" date="2019-06" db="EMBL/GenBank/DDBJ databases">
        <title>Complete genome sequence of Ensifer mexicanus ITTG R7 isolated from nodules of Acacia angustissima (Mill.) Kuntze.</title>
        <authorList>
            <person name="Rincon-Rosales R."/>
            <person name="Rogel M.A."/>
            <person name="Guerrero G."/>
            <person name="Rincon-Molina C.I."/>
            <person name="Lopez-Lopez A."/>
            <person name="Martinez-Romero E."/>
        </authorList>
    </citation>
    <scope>NUCLEOTIDE SEQUENCE [LARGE SCALE GENOMIC DNA]</scope>
    <source>
        <strain evidence="3 4">ITTG R7</strain>
        <plasmid evidence="4">pemeittgr7b</plasmid>
    </source>
</reference>
<organism evidence="3 4">
    <name type="scientific">Sinorhizobium mexicanum</name>
    <dbReference type="NCBI Taxonomy" id="375549"/>
    <lineage>
        <taxon>Bacteria</taxon>
        <taxon>Pseudomonadati</taxon>
        <taxon>Pseudomonadota</taxon>
        <taxon>Alphaproteobacteria</taxon>
        <taxon>Hyphomicrobiales</taxon>
        <taxon>Rhizobiaceae</taxon>
        <taxon>Sinorhizobium/Ensifer group</taxon>
        <taxon>Sinorhizobium</taxon>
    </lineage>
</organism>
<dbReference type="SUPFAM" id="SSF75304">
    <property type="entry name" value="Amidase signature (AS) enzymes"/>
    <property type="match status" value="1"/>
</dbReference>
<proteinExistence type="inferred from homology"/>
<keyword evidence="3" id="KW-0614">Plasmid</keyword>
<dbReference type="InterPro" id="IPR023631">
    <property type="entry name" value="Amidase_dom"/>
</dbReference>
<geneLocation type="plasmid" evidence="4">
    <name>pemeittgr7b</name>
</geneLocation>
<sequence length="471" mass="50083">MGTGSTSTNSIAQITASDCLALFKSKDLSPVEVVKDCLARIDTENAVFNAFCFVDFDGALSAAQMSEERWLRGAPVGPLDGVPTTLKDLTLSRGMPTRRGSATTTCDGPWTIDSAIASRLREAGAVFLGKTNCPEFGWKGLGDSPLYGITRNPWRSDLTPGGSSSGAAVAASLNLGFLHQGSDAGGSIRIPASFTGTYGFKPTFGHVPQWPASVLPTLSHLGPITRTVADALLMMNVISGNDPRDGHAGPRHQYRRDVSHTIKGMRIAFSPTLGYASVADDIATVVANAVEYLAEMGADVTEVDPGFSDPIDVMETLVFAGFARILRTLNGSQIALLDPGFLKAAERGLSLSLPNYQDAQEARANLKARMNEFHEKFELLITPTVPIAPFEAGKDVPDPRYEKWTDWSPFTYPFNLTQQPAASLPAGLDTSGLPVGLQIVGAQFADSTVLAVSQLLEKQLGLLAPPNNAAK</sequence>
<keyword evidence="3" id="KW-0378">Hydrolase</keyword>
<feature type="domain" description="Amidase" evidence="2">
    <location>
        <begin position="32"/>
        <end position="450"/>
    </location>
</feature>
<dbReference type="KEGG" id="emx:FKV68_23525"/>
<keyword evidence="4" id="KW-1185">Reference proteome</keyword>
<dbReference type="InterPro" id="IPR036928">
    <property type="entry name" value="AS_sf"/>
</dbReference>
<dbReference type="EMBL" id="CP041240">
    <property type="protein sequence ID" value="QLL64402.1"/>
    <property type="molecule type" value="Genomic_DNA"/>
</dbReference>
<dbReference type="AlphaFoldDB" id="A0A859QG91"/>
<comment type="similarity">
    <text evidence="1">Belongs to the amidase family.</text>
</comment>
<dbReference type="Proteomes" id="UP000510721">
    <property type="component" value="Plasmid pEmeITTGR7b"/>
</dbReference>
<dbReference type="InterPro" id="IPR000120">
    <property type="entry name" value="Amidase"/>
</dbReference>
<gene>
    <name evidence="3" type="ORF">FKV68_23525</name>
</gene>
<dbReference type="NCBIfam" id="NF004815">
    <property type="entry name" value="PRK06169.1"/>
    <property type="match status" value="1"/>
</dbReference>
<dbReference type="Gene3D" id="3.90.1300.10">
    <property type="entry name" value="Amidase signature (AS) domain"/>
    <property type="match status" value="1"/>
</dbReference>
<evidence type="ECO:0000313" key="4">
    <source>
        <dbReference type="Proteomes" id="UP000510721"/>
    </source>
</evidence>
<evidence type="ECO:0000313" key="3">
    <source>
        <dbReference type="EMBL" id="QLL64402.1"/>
    </source>
</evidence>
<dbReference type="RefSeq" id="WP_180942277.1">
    <property type="nucleotide sequence ID" value="NZ_CP041240.1"/>
</dbReference>
<dbReference type="PANTHER" id="PTHR11895:SF7">
    <property type="entry name" value="GLUTAMYL-TRNA(GLN) AMIDOTRANSFERASE SUBUNIT A, MITOCHONDRIAL"/>
    <property type="match status" value="1"/>
</dbReference>